<reference evidence="2" key="1">
    <citation type="submission" date="2021-02" db="EMBL/GenBank/DDBJ databases">
        <authorList>
            <person name="Dougan E. K."/>
            <person name="Rhodes N."/>
            <person name="Thang M."/>
            <person name="Chan C."/>
        </authorList>
    </citation>
    <scope>NUCLEOTIDE SEQUENCE</scope>
</reference>
<dbReference type="Proteomes" id="UP000654075">
    <property type="component" value="Unassembled WGS sequence"/>
</dbReference>
<name>A0A813GC52_POLGL</name>
<gene>
    <name evidence="2" type="ORF">PGLA1383_LOCUS37845</name>
</gene>
<accession>A0A813GC52</accession>
<evidence type="ECO:0000313" key="3">
    <source>
        <dbReference type="Proteomes" id="UP000654075"/>
    </source>
</evidence>
<organism evidence="2 3">
    <name type="scientific">Polarella glacialis</name>
    <name type="common">Dinoflagellate</name>
    <dbReference type="NCBI Taxonomy" id="89957"/>
    <lineage>
        <taxon>Eukaryota</taxon>
        <taxon>Sar</taxon>
        <taxon>Alveolata</taxon>
        <taxon>Dinophyceae</taxon>
        <taxon>Suessiales</taxon>
        <taxon>Suessiaceae</taxon>
        <taxon>Polarella</taxon>
    </lineage>
</organism>
<feature type="region of interest" description="Disordered" evidence="1">
    <location>
        <begin position="32"/>
        <end position="51"/>
    </location>
</feature>
<proteinExistence type="predicted"/>
<protein>
    <submittedName>
        <fullName evidence="2">Uncharacterized protein</fullName>
    </submittedName>
</protein>
<dbReference type="AlphaFoldDB" id="A0A813GC52"/>
<evidence type="ECO:0000313" key="2">
    <source>
        <dbReference type="EMBL" id="CAE8620281.1"/>
    </source>
</evidence>
<keyword evidence="3" id="KW-1185">Reference proteome</keyword>
<dbReference type="EMBL" id="CAJNNV010027406">
    <property type="protein sequence ID" value="CAE8620281.1"/>
    <property type="molecule type" value="Genomic_DNA"/>
</dbReference>
<sequence>SAVAFVKEASPKVLDVSEEDYERLCAEALAEKGYSPDGQPPPVEAATTATAKAAELSSATRQALLERVAGVSVRHLKIGDMASLLEEYREMAKLLRDVSQGTFQE</sequence>
<feature type="non-terminal residue" evidence="2">
    <location>
        <position position="1"/>
    </location>
</feature>
<comment type="caution">
    <text evidence="2">The sequence shown here is derived from an EMBL/GenBank/DDBJ whole genome shotgun (WGS) entry which is preliminary data.</text>
</comment>
<evidence type="ECO:0000256" key="1">
    <source>
        <dbReference type="SAM" id="MobiDB-lite"/>
    </source>
</evidence>